<reference evidence="1 2" key="1">
    <citation type="submission" date="2014-04" db="EMBL/GenBank/DDBJ databases">
        <authorList>
            <consortium name="DOE Joint Genome Institute"/>
            <person name="Kuo A."/>
            <person name="Kohler A."/>
            <person name="Costa M.D."/>
            <person name="Nagy L.G."/>
            <person name="Floudas D."/>
            <person name="Copeland A."/>
            <person name="Barry K.W."/>
            <person name="Cichocki N."/>
            <person name="Veneault-Fourrey C."/>
            <person name="LaButti K."/>
            <person name="Lindquist E.A."/>
            <person name="Lipzen A."/>
            <person name="Lundell T."/>
            <person name="Morin E."/>
            <person name="Murat C."/>
            <person name="Sun H."/>
            <person name="Tunlid A."/>
            <person name="Henrissat B."/>
            <person name="Grigoriev I.V."/>
            <person name="Hibbett D.S."/>
            <person name="Martin F."/>
            <person name="Nordberg H.P."/>
            <person name="Cantor M.N."/>
            <person name="Hua S.X."/>
        </authorList>
    </citation>
    <scope>NUCLEOTIDE SEQUENCE [LARGE SCALE GENOMIC DNA]</scope>
    <source>
        <strain evidence="1 2">441</strain>
    </source>
</reference>
<reference evidence="2" key="2">
    <citation type="submission" date="2015-01" db="EMBL/GenBank/DDBJ databases">
        <title>Evolutionary Origins and Diversification of the Mycorrhizal Mutualists.</title>
        <authorList>
            <consortium name="DOE Joint Genome Institute"/>
            <consortium name="Mycorrhizal Genomics Consortium"/>
            <person name="Kohler A."/>
            <person name="Kuo A."/>
            <person name="Nagy L.G."/>
            <person name="Floudas D."/>
            <person name="Copeland A."/>
            <person name="Barry K.W."/>
            <person name="Cichocki N."/>
            <person name="Veneault-Fourrey C."/>
            <person name="LaButti K."/>
            <person name="Lindquist E.A."/>
            <person name="Lipzen A."/>
            <person name="Lundell T."/>
            <person name="Morin E."/>
            <person name="Murat C."/>
            <person name="Riley R."/>
            <person name="Ohm R."/>
            <person name="Sun H."/>
            <person name="Tunlid A."/>
            <person name="Henrissat B."/>
            <person name="Grigoriev I.V."/>
            <person name="Hibbett D.S."/>
            <person name="Martin F."/>
        </authorList>
    </citation>
    <scope>NUCLEOTIDE SEQUENCE [LARGE SCALE GENOMIC DNA]</scope>
    <source>
        <strain evidence="2">441</strain>
    </source>
</reference>
<dbReference type="STRING" id="765257.A0A0C9Z325"/>
<evidence type="ECO:0000313" key="2">
    <source>
        <dbReference type="Proteomes" id="UP000054018"/>
    </source>
</evidence>
<dbReference type="EMBL" id="KN833762">
    <property type="protein sequence ID" value="KIK20599.1"/>
    <property type="molecule type" value="Genomic_DNA"/>
</dbReference>
<sequence length="170" mass="19300">MYRMLVDEIRDAVADGDSYNFIHYLFISRVHRLTHEEEAMVAAQCNSKRYKLAGTSALGSGDDVYPDSHDSPVRSFDTLRRSHVNCSSSHTTLLHWNQIACELRLIANECSGSGHHSSVAHTYDAKVPNTRRRTNITIVTCEGARVRVVRVRRKREVREQQNGHITPDVP</sequence>
<organism evidence="1 2">
    <name type="scientific">Pisolithus microcarpus 441</name>
    <dbReference type="NCBI Taxonomy" id="765257"/>
    <lineage>
        <taxon>Eukaryota</taxon>
        <taxon>Fungi</taxon>
        <taxon>Dikarya</taxon>
        <taxon>Basidiomycota</taxon>
        <taxon>Agaricomycotina</taxon>
        <taxon>Agaricomycetes</taxon>
        <taxon>Agaricomycetidae</taxon>
        <taxon>Boletales</taxon>
        <taxon>Sclerodermatineae</taxon>
        <taxon>Pisolithaceae</taxon>
        <taxon>Pisolithus</taxon>
    </lineage>
</organism>
<dbReference type="Pfam" id="PF13862">
    <property type="entry name" value="BCCIP"/>
    <property type="match status" value="1"/>
</dbReference>
<gene>
    <name evidence="1" type="ORF">PISMIDRAFT_578443</name>
</gene>
<name>A0A0C9Z325_9AGAM</name>
<proteinExistence type="predicted"/>
<dbReference type="OrthoDB" id="27543at2759"/>
<keyword evidence="2" id="KW-1185">Reference proteome</keyword>
<protein>
    <submittedName>
        <fullName evidence="1">Uncharacterized protein</fullName>
    </submittedName>
</protein>
<dbReference type="HOGENOM" id="CLU_1571273_0_0_1"/>
<dbReference type="InterPro" id="IPR025602">
    <property type="entry name" value="BCP1_family"/>
</dbReference>
<dbReference type="Proteomes" id="UP000054018">
    <property type="component" value="Unassembled WGS sequence"/>
</dbReference>
<accession>A0A0C9Z325</accession>
<dbReference type="AlphaFoldDB" id="A0A0C9Z325"/>
<evidence type="ECO:0000313" key="1">
    <source>
        <dbReference type="EMBL" id="KIK20599.1"/>
    </source>
</evidence>